<dbReference type="InterPro" id="IPR036259">
    <property type="entry name" value="MFS_trans_sf"/>
</dbReference>
<organism evidence="7 8">
    <name type="scientific">Streptomyces hebeiensis</name>
    <dbReference type="NCBI Taxonomy" id="229486"/>
    <lineage>
        <taxon>Bacteria</taxon>
        <taxon>Bacillati</taxon>
        <taxon>Actinomycetota</taxon>
        <taxon>Actinomycetes</taxon>
        <taxon>Kitasatosporales</taxon>
        <taxon>Streptomycetaceae</taxon>
        <taxon>Streptomyces</taxon>
    </lineage>
</organism>
<keyword evidence="8" id="KW-1185">Reference proteome</keyword>
<dbReference type="EMBL" id="BAAAKV010000015">
    <property type="protein sequence ID" value="GAA1164291.1"/>
    <property type="molecule type" value="Genomic_DNA"/>
</dbReference>
<feature type="transmembrane region" description="Helical" evidence="5">
    <location>
        <begin position="364"/>
        <end position="383"/>
    </location>
</feature>
<dbReference type="PANTHER" id="PTHR23514:SF13">
    <property type="entry name" value="INNER MEMBRANE PROTEIN YBJJ"/>
    <property type="match status" value="1"/>
</dbReference>
<feature type="transmembrane region" description="Helical" evidence="5">
    <location>
        <begin position="304"/>
        <end position="325"/>
    </location>
</feature>
<sequence length="412" mass="42106">MATTIARRRLALYALFFIPGVGIASWVTRTPAVRNLLEASTAEMGLVLFGLSVGSMLGILCSGALVARFGARPVIAVGTLALIISLPTIGLGGALSLKLLVAAGLFLFGAGMGGGEIAMNVEGADVEKAIGRPFLPALHGYFSLGTVVGAVAGIVFTATEFSVVWHLVIIGVLTLFLFLLAMRAIPDGTGRVPRRERRGEVARSGPSLWKDSRLLLIGVIVLAMALAEGTANDWLPLVMVDGHGFDPALGSTVYAAFAASMTVGRFVGGRIIERVGRAKVLAGSAVFGAVGLALVAFVDDQVVAAAAVVFWGLGASLGFPVALSAAGNSGPDSAARVSLVATVGYVAFLVGPPVLGFLGEEYGLRGALVVPLVFVAASSFLALRAVDARDTKNADGAADADDSNNSDAVTSR</sequence>
<comment type="caution">
    <text evidence="7">The sequence shown here is derived from an EMBL/GenBank/DDBJ whole genome shotgun (WGS) entry which is preliminary data.</text>
</comment>
<evidence type="ECO:0000256" key="4">
    <source>
        <dbReference type="ARBA" id="ARBA00023136"/>
    </source>
</evidence>
<feature type="domain" description="Major facilitator superfamily (MFS) profile" evidence="6">
    <location>
        <begin position="8"/>
        <end position="390"/>
    </location>
</feature>
<feature type="transmembrane region" description="Helical" evidence="5">
    <location>
        <begin position="99"/>
        <end position="119"/>
    </location>
</feature>
<feature type="transmembrane region" description="Helical" evidence="5">
    <location>
        <begin position="48"/>
        <end position="67"/>
    </location>
</feature>
<dbReference type="Proteomes" id="UP001501371">
    <property type="component" value="Unassembled WGS sequence"/>
</dbReference>
<evidence type="ECO:0000313" key="8">
    <source>
        <dbReference type="Proteomes" id="UP001501371"/>
    </source>
</evidence>
<feature type="transmembrane region" description="Helical" evidence="5">
    <location>
        <begin position="74"/>
        <end position="93"/>
    </location>
</feature>
<dbReference type="PANTHER" id="PTHR23514">
    <property type="entry name" value="BYPASS OF STOP CODON PROTEIN 6"/>
    <property type="match status" value="1"/>
</dbReference>
<dbReference type="Pfam" id="PF07690">
    <property type="entry name" value="MFS_1"/>
    <property type="match status" value="1"/>
</dbReference>
<proteinExistence type="predicted"/>
<comment type="subcellular location">
    <subcellularLocation>
        <location evidence="1">Cell membrane</location>
        <topology evidence="1">Multi-pass membrane protein</topology>
    </subcellularLocation>
</comment>
<keyword evidence="3 5" id="KW-1133">Transmembrane helix</keyword>
<evidence type="ECO:0000256" key="2">
    <source>
        <dbReference type="ARBA" id="ARBA00022692"/>
    </source>
</evidence>
<feature type="transmembrane region" description="Helical" evidence="5">
    <location>
        <begin position="213"/>
        <end position="231"/>
    </location>
</feature>
<evidence type="ECO:0000313" key="7">
    <source>
        <dbReference type="EMBL" id="GAA1164291.1"/>
    </source>
</evidence>
<dbReference type="Gene3D" id="1.20.1250.20">
    <property type="entry name" value="MFS general substrate transporter like domains"/>
    <property type="match status" value="2"/>
</dbReference>
<accession>A0ABN1UU09</accession>
<keyword evidence="2 5" id="KW-0812">Transmembrane</keyword>
<dbReference type="PROSITE" id="PS50850">
    <property type="entry name" value="MFS"/>
    <property type="match status" value="1"/>
</dbReference>
<dbReference type="InterPro" id="IPR051788">
    <property type="entry name" value="MFS_Transporter"/>
</dbReference>
<name>A0ABN1UU09_9ACTN</name>
<dbReference type="InterPro" id="IPR011701">
    <property type="entry name" value="MFS"/>
</dbReference>
<feature type="transmembrane region" description="Helical" evidence="5">
    <location>
        <begin position="280"/>
        <end position="298"/>
    </location>
</feature>
<feature type="transmembrane region" description="Helical" evidence="5">
    <location>
        <begin position="140"/>
        <end position="158"/>
    </location>
</feature>
<evidence type="ECO:0000256" key="3">
    <source>
        <dbReference type="ARBA" id="ARBA00022989"/>
    </source>
</evidence>
<dbReference type="SUPFAM" id="SSF103473">
    <property type="entry name" value="MFS general substrate transporter"/>
    <property type="match status" value="1"/>
</dbReference>
<evidence type="ECO:0000256" key="1">
    <source>
        <dbReference type="ARBA" id="ARBA00004651"/>
    </source>
</evidence>
<protein>
    <submittedName>
        <fullName evidence="7">MFS transporter</fullName>
    </submittedName>
</protein>
<reference evidence="7 8" key="1">
    <citation type="journal article" date="2019" name="Int. J. Syst. Evol. Microbiol.">
        <title>The Global Catalogue of Microorganisms (GCM) 10K type strain sequencing project: providing services to taxonomists for standard genome sequencing and annotation.</title>
        <authorList>
            <consortium name="The Broad Institute Genomics Platform"/>
            <consortium name="The Broad Institute Genome Sequencing Center for Infectious Disease"/>
            <person name="Wu L."/>
            <person name="Ma J."/>
        </authorList>
    </citation>
    <scope>NUCLEOTIDE SEQUENCE [LARGE SCALE GENOMIC DNA]</scope>
    <source>
        <strain evidence="7 8">JCM 12696</strain>
    </source>
</reference>
<feature type="transmembrane region" description="Helical" evidence="5">
    <location>
        <begin position="251"/>
        <end position="268"/>
    </location>
</feature>
<dbReference type="CDD" id="cd17393">
    <property type="entry name" value="MFS_MosC_like"/>
    <property type="match status" value="1"/>
</dbReference>
<evidence type="ECO:0000256" key="5">
    <source>
        <dbReference type="SAM" id="Phobius"/>
    </source>
</evidence>
<dbReference type="RefSeq" id="WP_344273610.1">
    <property type="nucleotide sequence ID" value="NZ_BAAAKV010000015.1"/>
</dbReference>
<feature type="transmembrane region" description="Helical" evidence="5">
    <location>
        <begin position="164"/>
        <end position="185"/>
    </location>
</feature>
<gene>
    <name evidence="7" type="ORF">GCM10009654_21330</name>
</gene>
<evidence type="ECO:0000259" key="6">
    <source>
        <dbReference type="PROSITE" id="PS50850"/>
    </source>
</evidence>
<dbReference type="InterPro" id="IPR020846">
    <property type="entry name" value="MFS_dom"/>
</dbReference>
<feature type="transmembrane region" description="Helical" evidence="5">
    <location>
        <begin position="337"/>
        <end position="358"/>
    </location>
</feature>
<keyword evidence="4 5" id="KW-0472">Membrane</keyword>